<proteinExistence type="predicted"/>
<gene>
    <name evidence="2" type="ORF">SVA_2808</name>
</gene>
<organism evidence="2 3">
    <name type="scientific">Sulfurifustis variabilis</name>
    <dbReference type="NCBI Taxonomy" id="1675686"/>
    <lineage>
        <taxon>Bacteria</taxon>
        <taxon>Pseudomonadati</taxon>
        <taxon>Pseudomonadota</taxon>
        <taxon>Gammaproteobacteria</taxon>
        <taxon>Acidiferrobacterales</taxon>
        <taxon>Acidiferrobacteraceae</taxon>
        <taxon>Sulfurifustis</taxon>
    </lineage>
</organism>
<accession>A0A1B4V743</accession>
<dbReference type="AlphaFoldDB" id="A0A1B4V743"/>
<evidence type="ECO:0000313" key="3">
    <source>
        <dbReference type="Proteomes" id="UP000218899"/>
    </source>
</evidence>
<protein>
    <recommendedName>
        <fullName evidence="4">DUF3619 family protein</fullName>
    </recommendedName>
</protein>
<feature type="transmembrane region" description="Helical" evidence="1">
    <location>
        <begin position="56"/>
        <end position="78"/>
    </location>
</feature>
<sequence length="118" mass="13031">MSDEERTMEQGAKRLLDGAARNLDAQTLTRLRHARAEAWRRAEEANRDRTPGRAAWWLPVGAVAAGLALGVAVALWMAQPRHLPVLAAEDLELLAAGEGPEFYADLEFYQWVALHEAG</sequence>
<reference evidence="2 3" key="1">
    <citation type="submission" date="2015-08" db="EMBL/GenBank/DDBJ databases">
        <title>Complete genome sequence of Sulfurifustis variabilis.</title>
        <authorList>
            <person name="Miura A."/>
            <person name="Kojima H."/>
            <person name="Fukui M."/>
        </authorList>
    </citation>
    <scope>NUCLEOTIDE SEQUENCE [LARGE SCALE GENOMIC DNA]</scope>
    <source>
        <strain evidence="3">skN76</strain>
    </source>
</reference>
<keyword evidence="1" id="KW-0812">Transmembrane</keyword>
<evidence type="ECO:0000256" key="1">
    <source>
        <dbReference type="SAM" id="Phobius"/>
    </source>
</evidence>
<dbReference type="EMBL" id="AP014936">
    <property type="protein sequence ID" value="BAU49356.1"/>
    <property type="molecule type" value="Genomic_DNA"/>
</dbReference>
<dbReference type="RefSeq" id="WP_096461769.1">
    <property type="nucleotide sequence ID" value="NZ_AP014936.1"/>
</dbReference>
<keyword evidence="1" id="KW-1133">Transmembrane helix</keyword>
<keyword evidence="3" id="KW-1185">Reference proteome</keyword>
<evidence type="ECO:0008006" key="4">
    <source>
        <dbReference type="Google" id="ProtNLM"/>
    </source>
</evidence>
<dbReference type="KEGG" id="sva:SVA_2808"/>
<name>A0A1B4V743_9GAMM</name>
<evidence type="ECO:0000313" key="2">
    <source>
        <dbReference type="EMBL" id="BAU49356.1"/>
    </source>
</evidence>
<dbReference type="Proteomes" id="UP000218899">
    <property type="component" value="Chromosome"/>
</dbReference>
<keyword evidence="1" id="KW-0472">Membrane</keyword>